<dbReference type="PANTHER" id="PTHR37535:SF4">
    <property type="entry name" value="FLUG DOMAIN-CONTAINING PROTEIN"/>
    <property type="match status" value="1"/>
</dbReference>
<gene>
    <name evidence="1" type="ORF">C8A05DRAFT_48159</name>
</gene>
<protein>
    <submittedName>
        <fullName evidence="1">Uncharacterized protein</fullName>
    </submittedName>
</protein>
<comment type="caution">
    <text evidence="1">The sequence shown here is derived from an EMBL/GenBank/DDBJ whole genome shotgun (WGS) entry which is preliminary data.</text>
</comment>
<dbReference type="Pfam" id="PF11917">
    <property type="entry name" value="DUF3435"/>
    <property type="match status" value="1"/>
</dbReference>
<organism evidence="1 2">
    <name type="scientific">Staphylotrichum tortipilum</name>
    <dbReference type="NCBI Taxonomy" id="2831512"/>
    <lineage>
        <taxon>Eukaryota</taxon>
        <taxon>Fungi</taxon>
        <taxon>Dikarya</taxon>
        <taxon>Ascomycota</taxon>
        <taxon>Pezizomycotina</taxon>
        <taxon>Sordariomycetes</taxon>
        <taxon>Sordariomycetidae</taxon>
        <taxon>Sordariales</taxon>
        <taxon>Chaetomiaceae</taxon>
        <taxon>Staphylotrichum</taxon>
    </lineage>
</organism>
<dbReference type="InterPro" id="IPR021842">
    <property type="entry name" value="DUF3435"/>
</dbReference>
<evidence type="ECO:0000313" key="2">
    <source>
        <dbReference type="Proteomes" id="UP001303889"/>
    </source>
</evidence>
<dbReference type="EMBL" id="MU856276">
    <property type="protein sequence ID" value="KAK3897095.1"/>
    <property type="molecule type" value="Genomic_DNA"/>
</dbReference>
<name>A0AAN6RNF4_9PEZI</name>
<reference evidence="1" key="1">
    <citation type="journal article" date="2023" name="Mol. Phylogenet. Evol.">
        <title>Genome-scale phylogeny and comparative genomics of the fungal order Sordariales.</title>
        <authorList>
            <person name="Hensen N."/>
            <person name="Bonometti L."/>
            <person name="Westerberg I."/>
            <person name="Brannstrom I.O."/>
            <person name="Guillou S."/>
            <person name="Cros-Aarteil S."/>
            <person name="Calhoun S."/>
            <person name="Haridas S."/>
            <person name="Kuo A."/>
            <person name="Mondo S."/>
            <person name="Pangilinan J."/>
            <person name="Riley R."/>
            <person name="LaButti K."/>
            <person name="Andreopoulos B."/>
            <person name="Lipzen A."/>
            <person name="Chen C."/>
            <person name="Yan M."/>
            <person name="Daum C."/>
            <person name="Ng V."/>
            <person name="Clum A."/>
            <person name="Steindorff A."/>
            <person name="Ohm R.A."/>
            <person name="Martin F."/>
            <person name="Silar P."/>
            <person name="Natvig D.O."/>
            <person name="Lalanne C."/>
            <person name="Gautier V."/>
            <person name="Ament-Velasquez S.L."/>
            <person name="Kruys A."/>
            <person name="Hutchinson M.I."/>
            <person name="Powell A.J."/>
            <person name="Barry K."/>
            <person name="Miller A.N."/>
            <person name="Grigoriev I.V."/>
            <person name="Debuchy R."/>
            <person name="Gladieux P."/>
            <person name="Hiltunen Thoren M."/>
            <person name="Johannesson H."/>
        </authorList>
    </citation>
    <scope>NUCLEOTIDE SEQUENCE</scope>
    <source>
        <strain evidence="1">CBS 103.79</strain>
    </source>
</reference>
<dbReference type="AlphaFoldDB" id="A0AAN6RNF4"/>
<dbReference type="Proteomes" id="UP001303889">
    <property type="component" value="Unassembled WGS sequence"/>
</dbReference>
<evidence type="ECO:0000313" key="1">
    <source>
        <dbReference type="EMBL" id="KAK3897095.1"/>
    </source>
</evidence>
<keyword evidence="2" id="KW-1185">Reference proteome</keyword>
<reference evidence="1" key="2">
    <citation type="submission" date="2023-05" db="EMBL/GenBank/DDBJ databases">
        <authorList>
            <consortium name="Lawrence Berkeley National Laboratory"/>
            <person name="Steindorff A."/>
            <person name="Hensen N."/>
            <person name="Bonometti L."/>
            <person name="Westerberg I."/>
            <person name="Brannstrom I.O."/>
            <person name="Guillou S."/>
            <person name="Cros-Aarteil S."/>
            <person name="Calhoun S."/>
            <person name="Haridas S."/>
            <person name="Kuo A."/>
            <person name="Mondo S."/>
            <person name="Pangilinan J."/>
            <person name="Riley R."/>
            <person name="Labutti K."/>
            <person name="Andreopoulos B."/>
            <person name="Lipzen A."/>
            <person name="Chen C."/>
            <person name="Yanf M."/>
            <person name="Daum C."/>
            <person name="Ng V."/>
            <person name="Clum A."/>
            <person name="Ohm R."/>
            <person name="Martin F."/>
            <person name="Silar P."/>
            <person name="Natvig D."/>
            <person name="Lalanne C."/>
            <person name="Gautier V."/>
            <person name="Ament-Velasquez S.L."/>
            <person name="Kruys A."/>
            <person name="Hutchinson M.I."/>
            <person name="Powell A.J."/>
            <person name="Barry K."/>
            <person name="Miller A.N."/>
            <person name="Grigoriev I.V."/>
            <person name="Debuchy R."/>
            <person name="Gladieux P."/>
            <person name="Thoren M.H."/>
            <person name="Johannesson H."/>
        </authorList>
    </citation>
    <scope>NUCLEOTIDE SEQUENCE</scope>
    <source>
        <strain evidence="1">CBS 103.79</strain>
    </source>
</reference>
<dbReference type="PANTHER" id="PTHR37535">
    <property type="entry name" value="FLUG DOMAIN PROTEIN"/>
    <property type="match status" value="1"/>
</dbReference>
<accession>A0AAN6RNF4</accession>
<proteinExistence type="predicted"/>
<sequence>MRHDPKWVTFNSNVVFDEPTKDSLLVMLSYIGLMRDPRASKDMVPDEVWELLPPDPVIKAMKAERARLKGGRYRIKGSEHEGRIRELTKLIATKEQQLKTAVQRDYRKDYFYNRPTWDMEADGEEEEEYVEPAVDLQIPERAQLAEILCNQPDNLRAICWRLKRRC</sequence>